<geneLocation type="plasmid" evidence="2">
    <name>pnpa70</name>
</geneLocation>
<reference evidence="2" key="1">
    <citation type="submission" date="2019-05" db="EMBL/GenBank/DDBJ databases">
        <title>Complete Genome Sequence and Methylation Pattern of the Halophilic Archaeon Natrinema pallidum BOL6-1.</title>
        <authorList>
            <person name="DasSarma P."/>
            <person name="DasSarma B.P."/>
            <person name="DasSarma S.L."/>
            <person name="Martinez F.L."/>
            <person name="Guzman D."/>
            <person name="Roberts R.J."/>
            <person name="DasSarma S."/>
        </authorList>
    </citation>
    <scope>NUCLEOTIDE SEQUENCE [LARGE SCALE GENOMIC DNA]</scope>
    <source>
        <strain evidence="2">BOL6-1</strain>
        <plasmid evidence="2">pnpa70</plasmid>
    </source>
</reference>
<gene>
    <name evidence="1" type="ORF">FGF80_18900</name>
</gene>
<dbReference type="AlphaFoldDB" id="A0A4P9TML4"/>
<keyword evidence="2" id="KW-1185">Reference proteome</keyword>
<dbReference type="EMBL" id="CP040639">
    <property type="protein sequence ID" value="QCW05310.1"/>
    <property type="molecule type" value="Genomic_DNA"/>
</dbReference>
<dbReference type="SUPFAM" id="SSF46785">
    <property type="entry name" value="Winged helix' DNA-binding domain"/>
    <property type="match status" value="1"/>
</dbReference>
<dbReference type="KEGG" id="npl:FGF80_18900"/>
<dbReference type="InterPro" id="IPR036390">
    <property type="entry name" value="WH_DNA-bd_sf"/>
</dbReference>
<sequence>MTRADDAILEFLLNDGNDDLVATPAVIEMNITFGISTVRGRLRKLHGAGLVEYYDQSRGAYQISKKGRAYLEGDLDASELEADSDDDQ</sequence>
<name>A0A4P9TML4_9EURY</name>
<dbReference type="RefSeq" id="WP_138655767.1">
    <property type="nucleotide sequence ID" value="NZ_CP040639.1"/>
</dbReference>
<evidence type="ECO:0000313" key="2">
    <source>
        <dbReference type="Proteomes" id="UP000307562"/>
    </source>
</evidence>
<proteinExistence type="predicted"/>
<dbReference type="InterPro" id="IPR036388">
    <property type="entry name" value="WH-like_DNA-bd_sf"/>
</dbReference>
<accession>A0A4P9TML4</accession>
<organism evidence="1 2">
    <name type="scientific">Natrinema pallidum</name>
    <dbReference type="NCBI Taxonomy" id="69527"/>
    <lineage>
        <taxon>Archaea</taxon>
        <taxon>Methanobacteriati</taxon>
        <taxon>Methanobacteriota</taxon>
        <taxon>Stenosarchaea group</taxon>
        <taxon>Halobacteria</taxon>
        <taxon>Halobacteriales</taxon>
        <taxon>Natrialbaceae</taxon>
        <taxon>Natrinema</taxon>
    </lineage>
</organism>
<evidence type="ECO:0000313" key="1">
    <source>
        <dbReference type="EMBL" id="QCW05310.1"/>
    </source>
</evidence>
<protein>
    <submittedName>
        <fullName evidence="1">ArsR family transcriptional regulator</fullName>
    </submittedName>
</protein>
<dbReference type="Gene3D" id="1.10.10.10">
    <property type="entry name" value="Winged helix-like DNA-binding domain superfamily/Winged helix DNA-binding domain"/>
    <property type="match status" value="1"/>
</dbReference>
<keyword evidence="1" id="KW-0614">Plasmid</keyword>
<dbReference type="Proteomes" id="UP000307562">
    <property type="component" value="Plasmid pNPA70"/>
</dbReference>
<dbReference type="GeneID" id="96158211"/>